<dbReference type="PANTHER" id="PTHR42909:SF1">
    <property type="entry name" value="CARBOHYDRATE KINASE PFKB DOMAIN-CONTAINING PROTEIN"/>
    <property type="match status" value="1"/>
</dbReference>
<dbReference type="InterPro" id="IPR022830">
    <property type="entry name" value="Indigdn_synthA-like"/>
</dbReference>
<dbReference type="InterPro" id="IPR029056">
    <property type="entry name" value="Ribokinase-like"/>
</dbReference>
<dbReference type="Gene3D" id="3.40.1190.20">
    <property type="match status" value="1"/>
</dbReference>
<evidence type="ECO:0000313" key="8">
    <source>
        <dbReference type="EMBL" id="CAK7221420.1"/>
    </source>
</evidence>
<sequence length="835" mass="87383">MAAVWQQSSRCLRLHQRWPAARASTSFSAMPLGVSRPPRFFSSSPSLSSARSPLRGILRVSDEVEAALATNQPVVALESTIYTHGALGMDLRLEAIVRENGGVPAVIGVLDGQPCVGLAPDEIARMIDEGASKVSRRDLAVMTARGRQPGRHGGTTISGTMVLARLAGIRVFGTGGLGGVHRGWHDHMDISADLSELGRTRVAVVSSGCKGFLDISATLEYLETQGVYVATFGDGRDPKAVDFPAFWARESGIPSPSVVADEAEAAAVIWAQERLGIETGLLFANPIPPVAEVPRAEMEAVIDRVVNEAAAGGHTGNRNTPFVLRRIRELTDQRTVGANLALVQANVARAAKMAVHLSALVAGGEESSSFTSYPSALPKAAAAPGTTSAAEPGEAAAPQTSAETAPSSRADVLVAGSVALDLSCDYVGDGHGSEATDPNPKLHTSNPASIVPTVGGVGHNVALAAHAIGSPEGVRVRLCSLVGEDIAGATVLNAMTANGLDTTGVRQLDAATYSSARTAHYVAINGADKNLMVAMADMAIFSSEQHAFSAYWASAVAAAKPHWLVADANWSAAGLHGWIRAARQNGARVAFEPVSVAKSSRLFEFADADTDKDAASRRRVFPQPLVDLATPNQYELAAMHSAARRRGLVLDDPHWFRVIDALGLSAGARERFVRLTSFALTDEGVPQQAVQLLPYIPTLITKLGSRGALVTKLLSRDDPLLMDRAAEPYLLVRAPPYAGGDDAAQDHNDHEPTVGGVYMRLFSPVEQVHDVVSVNGVGDTFLGALVAGLVQGGKVEQLVDVAQRAAVLTLRSRESVGSGLSSLAGALTAAAKGRA</sequence>
<evidence type="ECO:0000256" key="2">
    <source>
        <dbReference type="ARBA" id="ARBA00022801"/>
    </source>
</evidence>
<dbReference type="EMBL" id="CAWUHB010000022">
    <property type="protein sequence ID" value="CAK7221420.1"/>
    <property type="molecule type" value="Genomic_DNA"/>
</dbReference>
<evidence type="ECO:0000256" key="1">
    <source>
        <dbReference type="ARBA" id="ARBA00022723"/>
    </source>
</evidence>
<dbReference type="Pfam" id="PF00294">
    <property type="entry name" value="PfkB"/>
    <property type="match status" value="2"/>
</dbReference>
<evidence type="ECO:0000256" key="6">
    <source>
        <dbReference type="SAM" id="MobiDB-lite"/>
    </source>
</evidence>
<feature type="region of interest" description="Disordered" evidence="6">
    <location>
        <begin position="372"/>
        <end position="408"/>
    </location>
</feature>
<feature type="compositionally biased region" description="Low complexity" evidence="6">
    <location>
        <begin position="380"/>
        <end position="393"/>
    </location>
</feature>
<keyword evidence="5" id="KW-0326">Glycosidase</keyword>
<comment type="caution">
    <text evidence="8">The sequence shown here is derived from an EMBL/GenBank/DDBJ whole genome shotgun (WGS) entry which is preliminary data.</text>
</comment>
<accession>A0ABP0BQU9</accession>
<keyword evidence="9" id="KW-1185">Reference proteome</keyword>
<evidence type="ECO:0000313" key="9">
    <source>
        <dbReference type="Proteomes" id="UP001642405"/>
    </source>
</evidence>
<keyword evidence="4" id="KW-0456">Lyase</keyword>
<proteinExistence type="predicted"/>
<evidence type="ECO:0000256" key="4">
    <source>
        <dbReference type="ARBA" id="ARBA00023239"/>
    </source>
</evidence>
<dbReference type="SUPFAM" id="SSF110581">
    <property type="entry name" value="Indigoidine synthase A-like"/>
    <property type="match status" value="1"/>
</dbReference>
<evidence type="ECO:0000256" key="5">
    <source>
        <dbReference type="ARBA" id="ARBA00023295"/>
    </source>
</evidence>
<feature type="domain" description="Carbohydrate kinase PfkB" evidence="7">
    <location>
        <begin position="767"/>
        <end position="814"/>
    </location>
</feature>
<gene>
    <name evidence="8" type="ORF">SCUCBS95973_004493</name>
</gene>
<feature type="compositionally biased region" description="Polar residues" evidence="6">
    <location>
        <begin position="398"/>
        <end position="407"/>
    </location>
</feature>
<keyword evidence="1" id="KW-0479">Metal-binding</keyword>
<dbReference type="CDD" id="cd01941">
    <property type="entry name" value="YeiC_kinase_like"/>
    <property type="match status" value="1"/>
</dbReference>
<name>A0ABP0BQU9_9PEZI</name>
<keyword evidence="2" id="KW-0378">Hydrolase</keyword>
<dbReference type="PANTHER" id="PTHR42909">
    <property type="entry name" value="ZGC:136858"/>
    <property type="match status" value="1"/>
</dbReference>
<dbReference type="InterPro" id="IPR007342">
    <property type="entry name" value="PsuG"/>
</dbReference>
<protein>
    <recommendedName>
        <fullName evidence="7">Carbohydrate kinase PfkB domain-containing protein</fullName>
    </recommendedName>
</protein>
<dbReference type="Pfam" id="PF04227">
    <property type="entry name" value="Indigoidine_A"/>
    <property type="match status" value="1"/>
</dbReference>
<dbReference type="Proteomes" id="UP001642405">
    <property type="component" value="Unassembled WGS sequence"/>
</dbReference>
<dbReference type="Gene3D" id="3.40.1790.10">
    <property type="entry name" value="Indigoidine synthase domain"/>
    <property type="match status" value="1"/>
</dbReference>
<dbReference type="InterPro" id="IPR011611">
    <property type="entry name" value="PfkB_dom"/>
</dbReference>
<keyword evidence="3" id="KW-0464">Manganese</keyword>
<dbReference type="SUPFAM" id="SSF53613">
    <property type="entry name" value="Ribokinase-like"/>
    <property type="match status" value="1"/>
</dbReference>
<feature type="domain" description="Carbohydrate kinase PfkB" evidence="7">
    <location>
        <begin position="443"/>
        <end position="642"/>
    </location>
</feature>
<organism evidence="8 9">
    <name type="scientific">Sporothrix curviconia</name>
    <dbReference type="NCBI Taxonomy" id="1260050"/>
    <lineage>
        <taxon>Eukaryota</taxon>
        <taxon>Fungi</taxon>
        <taxon>Dikarya</taxon>
        <taxon>Ascomycota</taxon>
        <taxon>Pezizomycotina</taxon>
        <taxon>Sordariomycetes</taxon>
        <taxon>Sordariomycetidae</taxon>
        <taxon>Ophiostomatales</taxon>
        <taxon>Ophiostomataceae</taxon>
        <taxon>Sporothrix</taxon>
    </lineage>
</organism>
<reference evidence="8 9" key="1">
    <citation type="submission" date="2024-01" db="EMBL/GenBank/DDBJ databases">
        <authorList>
            <person name="Allen C."/>
            <person name="Tagirdzhanova G."/>
        </authorList>
    </citation>
    <scope>NUCLEOTIDE SEQUENCE [LARGE SCALE GENOMIC DNA]</scope>
</reference>
<evidence type="ECO:0000256" key="3">
    <source>
        <dbReference type="ARBA" id="ARBA00023211"/>
    </source>
</evidence>
<evidence type="ECO:0000259" key="7">
    <source>
        <dbReference type="Pfam" id="PF00294"/>
    </source>
</evidence>